<sequence length="303" mass="32567">MLAAIDVGSNTLRLLLGEVRQGLPVPIAYHRQITRLAGGFTEEEGLAPAAMERTLSALRRFAALAGESGVTRIRAVGTEALRRAVNAGAFLRQVQQSTGLRIEVIGGAEEALLSAAGVFAALEPRPAASLVFDIGGGSTEFVLVEAGRVRFRQSFSLGVVRLCERLPDAEEQRSLIHTVIGDLQSSLAAAGMVFPRDWALVGTAGTVTTLAALDLEMAEYDWRRVNNHRIGRARLQQLQQLLDPLQPAERERLPGMEEGRGDLIMPGLAIVQALLERFARQESIVSDFGLLEGVLLSLGGEGQ</sequence>
<feature type="domain" description="Ppx/GppA phosphatase N-terminal" evidence="1">
    <location>
        <begin position="19"/>
        <end position="298"/>
    </location>
</feature>
<proteinExistence type="predicted"/>
<dbReference type="CDD" id="cd24054">
    <property type="entry name" value="ASKHA_NBD_AaPPX-GppA_MtPPX2-like"/>
    <property type="match status" value="1"/>
</dbReference>
<name>A0ABM8HSR3_9BACT</name>
<dbReference type="Proteomes" id="UP001319827">
    <property type="component" value="Chromosome"/>
</dbReference>
<dbReference type="InterPro" id="IPR050273">
    <property type="entry name" value="GppA/Ppx_hydrolase"/>
</dbReference>
<dbReference type="Pfam" id="PF02541">
    <property type="entry name" value="Ppx-GppA"/>
    <property type="match status" value="1"/>
</dbReference>
<reference evidence="2 3" key="1">
    <citation type="journal article" date="2016" name="C (Basel)">
        <title>Selective Growth of and Electricity Production by Marine Exoelectrogenic Bacteria in Self-Aggregated Hydrogel of Microbially Reduced Graphene Oxide.</title>
        <authorList>
            <person name="Yoshida N."/>
            <person name="Goto Y."/>
            <person name="Miyata Y."/>
        </authorList>
    </citation>
    <scope>NUCLEOTIDE SEQUENCE [LARGE SCALE GENOMIC DNA]</scope>
    <source>
        <strain evidence="2 3">NIT-T3</strain>
    </source>
</reference>
<dbReference type="Gene3D" id="3.30.420.40">
    <property type="match status" value="1"/>
</dbReference>
<dbReference type="InterPro" id="IPR003695">
    <property type="entry name" value="Ppx_GppA_N"/>
</dbReference>
<dbReference type="Gene3D" id="3.30.420.150">
    <property type="entry name" value="Exopolyphosphatase. Domain 2"/>
    <property type="match status" value="1"/>
</dbReference>
<evidence type="ECO:0000259" key="1">
    <source>
        <dbReference type="Pfam" id="PF02541"/>
    </source>
</evidence>
<dbReference type="PANTHER" id="PTHR30005">
    <property type="entry name" value="EXOPOLYPHOSPHATASE"/>
    <property type="match status" value="1"/>
</dbReference>
<dbReference type="SUPFAM" id="SSF53067">
    <property type="entry name" value="Actin-like ATPase domain"/>
    <property type="match status" value="2"/>
</dbReference>
<reference evidence="2 3" key="2">
    <citation type="journal article" date="2021" name="Int. J. Syst. Evol. Microbiol.">
        <title>Isolation and Polyphasic Characterization of Desulfuromonas versatilis sp. Nov., an Electrogenic Bacteria Capable of Versatile Metabolism Isolated from a Graphene Oxide-Reducing Enrichment Culture.</title>
        <authorList>
            <person name="Xie L."/>
            <person name="Yoshida N."/>
            <person name="Ishii S."/>
            <person name="Meng L."/>
        </authorList>
    </citation>
    <scope>NUCLEOTIDE SEQUENCE [LARGE SCALE GENOMIC DNA]</scope>
    <source>
        <strain evidence="2 3">NIT-T3</strain>
    </source>
</reference>
<protein>
    <submittedName>
        <fullName evidence="2">Exopolyphosphatase</fullName>
    </submittedName>
</protein>
<evidence type="ECO:0000313" key="3">
    <source>
        <dbReference type="Proteomes" id="UP001319827"/>
    </source>
</evidence>
<keyword evidence="3" id="KW-1185">Reference proteome</keyword>
<dbReference type="RefSeq" id="WP_221248449.1">
    <property type="nucleotide sequence ID" value="NZ_AP024355.1"/>
</dbReference>
<accession>A0ABM8HSR3</accession>
<gene>
    <name evidence="2" type="primary">gppA-1</name>
    <name evidence="2" type="ORF">DESUT3_20820</name>
</gene>
<dbReference type="InterPro" id="IPR043129">
    <property type="entry name" value="ATPase_NBD"/>
</dbReference>
<evidence type="ECO:0000313" key="2">
    <source>
        <dbReference type="EMBL" id="BCR05013.1"/>
    </source>
</evidence>
<dbReference type="PANTHER" id="PTHR30005:SF0">
    <property type="entry name" value="RETROGRADE REGULATION PROTEIN 2"/>
    <property type="match status" value="1"/>
</dbReference>
<dbReference type="EMBL" id="AP024355">
    <property type="protein sequence ID" value="BCR05013.1"/>
    <property type="molecule type" value="Genomic_DNA"/>
</dbReference>
<organism evidence="2 3">
    <name type="scientific">Desulfuromonas versatilis</name>
    <dbReference type="NCBI Taxonomy" id="2802975"/>
    <lineage>
        <taxon>Bacteria</taxon>
        <taxon>Pseudomonadati</taxon>
        <taxon>Thermodesulfobacteriota</taxon>
        <taxon>Desulfuromonadia</taxon>
        <taxon>Desulfuromonadales</taxon>
        <taxon>Desulfuromonadaceae</taxon>
        <taxon>Desulfuromonas</taxon>
    </lineage>
</organism>